<dbReference type="Pfam" id="PF03987">
    <property type="entry name" value="Autophagy_act_C"/>
    <property type="match status" value="1"/>
</dbReference>
<reference evidence="14" key="1">
    <citation type="submission" date="2013-07" db="EMBL/GenBank/DDBJ databases">
        <title>Midgut Transcriptome Profiling of Anoplphora glabripennis, a Lignocellulose Degrading, Wood-Boring Cerambycid.</title>
        <authorList>
            <person name="Scully E.D."/>
            <person name="Hoover K."/>
            <person name="Carlson J.E."/>
            <person name="Tien M."/>
            <person name="Geib S.M."/>
        </authorList>
    </citation>
    <scope>NUCLEOTIDE SEQUENCE</scope>
</reference>
<evidence type="ECO:0000256" key="9">
    <source>
        <dbReference type="ARBA" id="ARBA00022843"/>
    </source>
</evidence>
<dbReference type="KEGG" id="agb:108906023"/>
<gene>
    <name evidence="14" type="primary">ATG3</name>
</gene>
<dbReference type="PANTHER" id="PTHR12866:SF2">
    <property type="entry name" value="UBIQUITIN-LIKE-CONJUGATING ENZYME ATG3"/>
    <property type="match status" value="1"/>
</dbReference>
<evidence type="ECO:0000256" key="8">
    <source>
        <dbReference type="ARBA" id="ARBA00022786"/>
    </source>
</evidence>
<dbReference type="GO" id="GO:0000407">
    <property type="term" value="C:phagophore assembly site"/>
    <property type="evidence" value="ECO:0007669"/>
    <property type="project" value="TreeGrafter"/>
</dbReference>
<dbReference type="GO" id="GO:0000045">
    <property type="term" value="P:autophagosome assembly"/>
    <property type="evidence" value="ECO:0007669"/>
    <property type="project" value="TreeGrafter"/>
</dbReference>
<dbReference type="OrthoDB" id="1584384at2759"/>
<feature type="region of interest" description="Disordered" evidence="13">
    <location>
        <begin position="128"/>
        <end position="171"/>
    </location>
</feature>
<keyword evidence="10" id="KW-0653">Protein transport</keyword>
<keyword evidence="7" id="KW-0808">Transferase</keyword>
<evidence type="ECO:0000256" key="5">
    <source>
        <dbReference type="ARBA" id="ARBA00022490"/>
    </source>
</evidence>
<dbReference type="GO" id="GO:0005829">
    <property type="term" value="C:cytosol"/>
    <property type="evidence" value="ECO:0007669"/>
    <property type="project" value="TreeGrafter"/>
</dbReference>
<evidence type="ECO:0000256" key="1">
    <source>
        <dbReference type="ARBA" id="ARBA00004496"/>
    </source>
</evidence>
<dbReference type="GO" id="GO:0061723">
    <property type="term" value="P:glycophagy"/>
    <property type="evidence" value="ECO:0007669"/>
    <property type="project" value="TreeGrafter"/>
</dbReference>
<dbReference type="AlphaFoldDB" id="V5I812"/>
<dbReference type="GO" id="GO:0019776">
    <property type="term" value="F:Atg8-family ligase activity"/>
    <property type="evidence" value="ECO:0007669"/>
    <property type="project" value="TreeGrafter"/>
</dbReference>
<evidence type="ECO:0000256" key="12">
    <source>
        <dbReference type="ARBA" id="ARBA00034553"/>
    </source>
</evidence>
<keyword evidence="6" id="KW-1017">Isopeptide bond</keyword>
<keyword evidence="5" id="KW-0963">Cytoplasm</keyword>
<keyword evidence="9" id="KW-0832">Ubl conjugation</keyword>
<evidence type="ECO:0000256" key="7">
    <source>
        <dbReference type="ARBA" id="ARBA00022679"/>
    </source>
</evidence>
<keyword evidence="8" id="KW-0833">Ubl conjugation pathway</keyword>
<sequence length="313" mass="35996">MQHVINSVKGTALAVGEYLTPVLKESKFKETGVLTPEEFVAAGDHLVHHCPTWQWAAGDESKAKPYLPKDKQFLITRNVPCPRRCEQMEYSQELEKIIESDDADNGWIDTHHYDKDISVEDKVSEMTLENAKGESMEEAALKNDEKDGDEEEDDEEEAADMEEFEESGMLEDEQVAKVVKSVEATKNGEDGEIVHTRTYDLHITYDKYYQTPRLWLTGYNEKHQPLTEDEFYQDVNKDYVMKTVTMETHPHLSVPKMASVHPCRHAEVMKNIIETVMEGGGELGVHMYLIIFLKFMQSVIPTIEYDYTQNFTM</sequence>
<evidence type="ECO:0000256" key="11">
    <source>
        <dbReference type="ARBA" id="ARBA00023006"/>
    </source>
</evidence>
<keyword evidence="11" id="KW-0072">Autophagy</keyword>
<dbReference type="GO" id="GO:0044804">
    <property type="term" value="P:nucleophagy"/>
    <property type="evidence" value="ECO:0007669"/>
    <property type="project" value="TreeGrafter"/>
</dbReference>
<evidence type="ECO:0000256" key="2">
    <source>
        <dbReference type="ARBA" id="ARBA00007683"/>
    </source>
</evidence>
<dbReference type="EMBL" id="GALX01005490">
    <property type="protein sequence ID" value="JAB62976.1"/>
    <property type="molecule type" value="Transcribed_RNA"/>
</dbReference>
<evidence type="ECO:0000256" key="13">
    <source>
        <dbReference type="SAM" id="MobiDB-lite"/>
    </source>
</evidence>
<comment type="similarity">
    <text evidence="2">Belongs to the ATG3 family.</text>
</comment>
<evidence type="ECO:0000256" key="6">
    <source>
        <dbReference type="ARBA" id="ARBA00022499"/>
    </source>
</evidence>
<evidence type="ECO:0000313" key="14">
    <source>
        <dbReference type="EMBL" id="JAB62976.1"/>
    </source>
</evidence>
<dbReference type="FunFam" id="3.30.1460.50:FF:000001">
    <property type="entry name" value="Autophagy-related protein 3"/>
    <property type="match status" value="1"/>
</dbReference>
<dbReference type="Gene3D" id="3.30.1460.50">
    <property type="match status" value="1"/>
</dbReference>
<organism evidence="14">
    <name type="scientific">Anoplophora glabripennis</name>
    <name type="common">Asian longhorn beetle</name>
    <name type="synonym">Anoplophora nobilis</name>
    <dbReference type="NCBI Taxonomy" id="217634"/>
    <lineage>
        <taxon>Eukaryota</taxon>
        <taxon>Metazoa</taxon>
        <taxon>Ecdysozoa</taxon>
        <taxon>Arthropoda</taxon>
        <taxon>Hexapoda</taxon>
        <taxon>Insecta</taxon>
        <taxon>Pterygota</taxon>
        <taxon>Neoptera</taxon>
        <taxon>Endopterygota</taxon>
        <taxon>Coleoptera</taxon>
        <taxon>Polyphaga</taxon>
        <taxon>Cucujiformia</taxon>
        <taxon>Chrysomeloidea</taxon>
        <taxon>Cerambycidae</taxon>
        <taxon>Lamiinae</taxon>
        <taxon>Lamiini</taxon>
        <taxon>Anoplophora</taxon>
    </lineage>
</organism>
<evidence type="ECO:0000256" key="10">
    <source>
        <dbReference type="ARBA" id="ARBA00022927"/>
    </source>
</evidence>
<evidence type="ECO:0000256" key="3">
    <source>
        <dbReference type="ARBA" id="ARBA00017573"/>
    </source>
</evidence>
<protein>
    <recommendedName>
        <fullName evidence="3">Ubiquitin-like-conjugating enzyme ATG3</fullName>
    </recommendedName>
    <alternativeName>
        <fullName evidence="12">Autophagy-related protein 3</fullName>
    </alternativeName>
</protein>
<comment type="subcellular location">
    <subcellularLocation>
        <location evidence="1">Cytoplasm</location>
    </subcellularLocation>
</comment>
<proteinExistence type="inferred from homology"/>
<dbReference type="PANTHER" id="PTHR12866">
    <property type="entry name" value="UBIQUITIN-LIKE-CONJUGATING ENZYME ATG3"/>
    <property type="match status" value="1"/>
</dbReference>
<dbReference type="CTD" id="64422"/>
<feature type="compositionally biased region" description="Acidic residues" evidence="13">
    <location>
        <begin position="146"/>
        <end position="171"/>
    </location>
</feature>
<dbReference type="InterPro" id="IPR007135">
    <property type="entry name" value="Atg3/Atg10"/>
</dbReference>
<dbReference type="GO" id="GO:0015031">
    <property type="term" value="P:protein transport"/>
    <property type="evidence" value="ECO:0007669"/>
    <property type="project" value="UniProtKB-KW"/>
</dbReference>
<evidence type="ECO:0000256" key="4">
    <source>
        <dbReference type="ARBA" id="ARBA00022448"/>
    </source>
</evidence>
<dbReference type="GeneID" id="108906023"/>
<dbReference type="GO" id="GO:0000422">
    <property type="term" value="P:autophagy of mitochondrion"/>
    <property type="evidence" value="ECO:0007669"/>
    <property type="project" value="TreeGrafter"/>
</dbReference>
<name>V5I812_ANOGL</name>
<accession>V5I812</accession>
<keyword evidence="4" id="KW-0813">Transport</keyword>
<feature type="compositionally biased region" description="Basic and acidic residues" evidence="13">
    <location>
        <begin position="131"/>
        <end position="145"/>
    </location>
</feature>